<keyword evidence="1" id="KW-1133">Transmembrane helix</keyword>
<evidence type="ECO:0000313" key="2">
    <source>
        <dbReference type="EMBL" id="MTH48903.1"/>
    </source>
</evidence>
<organism evidence="2 3">
    <name type="scientific">Intestinirhabdus alba</name>
    <dbReference type="NCBI Taxonomy" id="2899544"/>
    <lineage>
        <taxon>Bacteria</taxon>
        <taxon>Pseudomonadati</taxon>
        <taxon>Pseudomonadota</taxon>
        <taxon>Gammaproteobacteria</taxon>
        <taxon>Enterobacterales</taxon>
        <taxon>Enterobacteriaceae</taxon>
        <taxon>Intestinirhabdus</taxon>
    </lineage>
</organism>
<keyword evidence="1" id="KW-0472">Membrane</keyword>
<dbReference type="Proteomes" id="UP000477739">
    <property type="component" value="Unassembled WGS sequence"/>
</dbReference>
<dbReference type="AlphaFoldDB" id="A0A6L6IVZ6"/>
<evidence type="ECO:0000313" key="3">
    <source>
        <dbReference type="Proteomes" id="UP000477739"/>
    </source>
</evidence>
<feature type="non-terminal residue" evidence="2">
    <location>
        <position position="128"/>
    </location>
</feature>
<keyword evidence="3" id="KW-1185">Reference proteome</keyword>
<gene>
    <name evidence="2" type="ORF">GJV78_22315</name>
</gene>
<keyword evidence="1" id="KW-0812">Transmembrane</keyword>
<evidence type="ECO:0000256" key="1">
    <source>
        <dbReference type="SAM" id="Phobius"/>
    </source>
</evidence>
<reference evidence="2 3" key="1">
    <citation type="submission" date="2019-11" db="EMBL/GenBank/DDBJ databases">
        <title>Escherichia alba sp. nov. isolated from the gut of plastic-eating superworms Zophobas atratus.</title>
        <authorList>
            <person name="Yang Y."/>
        </authorList>
    </citation>
    <scope>NUCLEOTIDE SEQUENCE [LARGE SCALE GENOMIC DNA]</scope>
    <source>
        <strain evidence="3">BIT-B35</strain>
    </source>
</reference>
<feature type="transmembrane region" description="Helical" evidence="1">
    <location>
        <begin position="92"/>
        <end position="116"/>
    </location>
</feature>
<proteinExistence type="predicted"/>
<comment type="caution">
    <text evidence="2">The sequence shown here is derived from an EMBL/GenBank/DDBJ whole genome shotgun (WGS) entry which is preliminary data.</text>
</comment>
<name>A0A6L6IVZ6_9ENTR</name>
<protein>
    <submittedName>
        <fullName evidence="2">Uncharacterized protein</fullName>
    </submittedName>
</protein>
<feature type="transmembrane region" description="Helical" evidence="1">
    <location>
        <begin position="66"/>
        <end position="86"/>
    </location>
</feature>
<accession>A0A6L6IVZ6</accession>
<dbReference type="EMBL" id="WMJZ01000078">
    <property type="protein sequence ID" value="MTH48903.1"/>
    <property type="molecule type" value="Genomic_DNA"/>
</dbReference>
<sequence length="128" mass="15298">MGKIKRRLQHLRQPVRPRLIPPVKGWDEDLPDSADELRTPPQLLYVNEINDIWMEIPRYVNHGWSGLWFINIVLLFCFFGYCYFLLIPSIIFNVFIGIAEFILSLSFVVFWFRIILFEPRGAPLRFNR</sequence>